<evidence type="ECO:0000313" key="7">
    <source>
        <dbReference type="Proteomes" id="UP001195483"/>
    </source>
</evidence>
<dbReference type="GO" id="GO:0005737">
    <property type="term" value="C:cytoplasm"/>
    <property type="evidence" value="ECO:0007669"/>
    <property type="project" value="UniProtKB-SubCell"/>
</dbReference>
<evidence type="ECO:0000256" key="3">
    <source>
        <dbReference type="ARBA" id="ARBA00022553"/>
    </source>
</evidence>
<feature type="region of interest" description="Disordered" evidence="4">
    <location>
        <begin position="1"/>
        <end position="42"/>
    </location>
</feature>
<feature type="compositionally biased region" description="Polar residues" evidence="4">
    <location>
        <begin position="468"/>
        <end position="479"/>
    </location>
</feature>
<dbReference type="InterPro" id="IPR022166">
    <property type="entry name" value="UBAP2/Lig"/>
</dbReference>
<feature type="compositionally biased region" description="Low complexity" evidence="4">
    <location>
        <begin position="1282"/>
        <end position="1295"/>
    </location>
</feature>
<reference evidence="6" key="2">
    <citation type="journal article" date="2021" name="Genome Biol. Evol.">
        <title>Developing a high-quality reference genome for a parasitic bivalve with doubly uniparental inheritance (Bivalvia: Unionida).</title>
        <authorList>
            <person name="Smith C.H."/>
        </authorList>
    </citation>
    <scope>NUCLEOTIDE SEQUENCE</scope>
    <source>
        <strain evidence="6">CHS0354</strain>
        <tissue evidence="6">Mantle</tissue>
    </source>
</reference>
<reference evidence="6" key="3">
    <citation type="submission" date="2023-05" db="EMBL/GenBank/DDBJ databases">
        <authorList>
            <person name="Smith C.H."/>
        </authorList>
    </citation>
    <scope>NUCLEOTIDE SEQUENCE</scope>
    <source>
        <strain evidence="6">CHS0354</strain>
        <tissue evidence="6">Mantle</tissue>
    </source>
</reference>
<dbReference type="CDD" id="cd14277">
    <property type="entry name" value="UBA_UBP2_like"/>
    <property type="match status" value="1"/>
</dbReference>
<feature type="compositionally biased region" description="Polar residues" evidence="4">
    <location>
        <begin position="1009"/>
        <end position="1024"/>
    </location>
</feature>
<evidence type="ECO:0000313" key="6">
    <source>
        <dbReference type="EMBL" id="KAK3609192.1"/>
    </source>
</evidence>
<keyword evidence="3" id="KW-0597">Phosphoprotein</keyword>
<evidence type="ECO:0000256" key="4">
    <source>
        <dbReference type="SAM" id="MobiDB-lite"/>
    </source>
</evidence>
<dbReference type="EMBL" id="JAEAOA010000261">
    <property type="protein sequence ID" value="KAK3609192.1"/>
    <property type="molecule type" value="Genomic_DNA"/>
</dbReference>
<name>A0AAE0TF23_9BIVA</name>
<gene>
    <name evidence="6" type="ORF">CHS0354_003173</name>
</gene>
<comment type="subcellular location">
    <subcellularLocation>
        <location evidence="1">Cytoplasm</location>
    </subcellularLocation>
</comment>
<comment type="caution">
    <text evidence="6">The sequence shown here is derived from an EMBL/GenBank/DDBJ whole genome shotgun (WGS) entry which is preliminary data.</text>
</comment>
<feature type="compositionally biased region" description="Polar residues" evidence="4">
    <location>
        <begin position="1350"/>
        <end position="1368"/>
    </location>
</feature>
<dbReference type="SUPFAM" id="SSF46934">
    <property type="entry name" value="UBA-like"/>
    <property type="match status" value="1"/>
</dbReference>
<feature type="compositionally biased region" description="Polar residues" evidence="4">
    <location>
        <begin position="769"/>
        <end position="778"/>
    </location>
</feature>
<feature type="region of interest" description="Disordered" evidence="4">
    <location>
        <begin position="1340"/>
        <end position="1382"/>
    </location>
</feature>
<accession>A0AAE0TF23</accession>
<keyword evidence="2" id="KW-0963">Cytoplasm</keyword>
<dbReference type="Proteomes" id="UP001195483">
    <property type="component" value="Unassembled WGS sequence"/>
</dbReference>
<feature type="compositionally biased region" description="Low complexity" evidence="4">
    <location>
        <begin position="779"/>
        <end position="796"/>
    </location>
</feature>
<feature type="compositionally biased region" description="Basic and acidic residues" evidence="4">
    <location>
        <begin position="198"/>
        <end position="207"/>
    </location>
</feature>
<organism evidence="6 7">
    <name type="scientific">Potamilus streckersoni</name>
    <dbReference type="NCBI Taxonomy" id="2493646"/>
    <lineage>
        <taxon>Eukaryota</taxon>
        <taxon>Metazoa</taxon>
        <taxon>Spiralia</taxon>
        <taxon>Lophotrochozoa</taxon>
        <taxon>Mollusca</taxon>
        <taxon>Bivalvia</taxon>
        <taxon>Autobranchia</taxon>
        <taxon>Heteroconchia</taxon>
        <taxon>Palaeoheterodonta</taxon>
        <taxon>Unionida</taxon>
        <taxon>Unionoidea</taxon>
        <taxon>Unionidae</taxon>
        <taxon>Ambleminae</taxon>
        <taxon>Lampsilini</taxon>
        <taxon>Potamilus</taxon>
    </lineage>
</organism>
<feature type="compositionally biased region" description="Basic and acidic residues" evidence="4">
    <location>
        <begin position="135"/>
        <end position="172"/>
    </location>
</feature>
<feature type="domain" description="GBF-interacting protein 1 N-terminal" evidence="5">
    <location>
        <begin position="63"/>
        <end position="101"/>
    </location>
</feature>
<proteinExistence type="predicted"/>
<feature type="compositionally biased region" description="Polar residues" evidence="4">
    <location>
        <begin position="1178"/>
        <end position="1194"/>
    </location>
</feature>
<feature type="region of interest" description="Disordered" evidence="4">
    <location>
        <begin position="1276"/>
        <end position="1327"/>
    </location>
</feature>
<feature type="compositionally biased region" description="Low complexity" evidence="4">
    <location>
        <begin position="1025"/>
        <end position="1065"/>
    </location>
</feature>
<feature type="compositionally biased region" description="Polar residues" evidence="4">
    <location>
        <begin position="574"/>
        <end position="591"/>
    </location>
</feature>
<feature type="region of interest" description="Disordered" evidence="4">
    <location>
        <begin position="1171"/>
        <end position="1194"/>
    </location>
</feature>
<feature type="region of interest" description="Disordered" evidence="4">
    <location>
        <begin position="100"/>
        <end position="231"/>
    </location>
</feature>
<feature type="region of interest" description="Disordered" evidence="4">
    <location>
        <begin position="524"/>
        <end position="988"/>
    </location>
</feature>
<feature type="region of interest" description="Disordered" evidence="4">
    <location>
        <begin position="468"/>
        <end position="497"/>
    </location>
</feature>
<dbReference type="InterPro" id="IPR009719">
    <property type="entry name" value="GIP1_N"/>
</dbReference>
<keyword evidence="7" id="KW-1185">Reference proteome</keyword>
<evidence type="ECO:0000259" key="5">
    <source>
        <dbReference type="Pfam" id="PF06972"/>
    </source>
</evidence>
<dbReference type="Pfam" id="PF06972">
    <property type="entry name" value="GIP1_N"/>
    <property type="match status" value="1"/>
</dbReference>
<feature type="compositionally biased region" description="Polar residues" evidence="4">
    <location>
        <begin position="618"/>
        <end position="670"/>
    </location>
</feature>
<feature type="compositionally biased region" description="Polar residues" evidence="4">
    <location>
        <begin position="22"/>
        <end position="31"/>
    </location>
</feature>
<feature type="compositionally biased region" description="Polar residues" evidence="4">
    <location>
        <begin position="797"/>
        <end position="815"/>
    </location>
</feature>
<feature type="compositionally biased region" description="Low complexity" evidence="4">
    <location>
        <begin position="816"/>
        <end position="855"/>
    </location>
</feature>
<dbReference type="GO" id="GO:0005634">
    <property type="term" value="C:nucleus"/>
    <property type="evidence" value="ECO:0007669"/>
    <property type="project" value="TreeGrafter"/>
</dbReference>
<dbReference type="PANTHER" id="PTHR16308:SF13">
    <property type="entry name" value="PROTEIN LINGERER"/>
    <property type="match status" value="1"/>
</dbReference>
<dbReference type="InterPro" id="IPR009060">
    <property type="entry name" value="UBA-like_sf"/>
</dbReference>
<evidence type="ECO:0000256" key="1">
    <source>
        <dbReference type="ARBA" id="ARBA00004496"/>
    </source>
</evidence>
<feature type="compositionally biased region" description="Basic and acidic residues" evidence="4">
    <location>
        <begin position="181"/>
        <end position="191"/>
    </location>
</feature>
<feature type="compositionally biased region" description="Polar residues" evidence="4">
    <location>
        <begin position="677"/>
        <end position="696"/>
    </location>
</feature>
<reference evidence="6" key="1">
    <citation type="journal article" date="2021" name="Genome Biol. Evol.">
        <title>A High-Quality Reference Genome for a Parasitic Bivalve with Doubly Uniparental Inheritance (Bivalvia: Unionida).</title>
        <authorList>
            <person name="Smith C.H."/>
        </authorList>
    </citation>
    <scope>NUCLEOTIDE SEQUENCE</scope>
    <source>
        <strain evidence="6">CHS0354</strain>
    </source>
</reference>
<dbReference type="Pfam" id="PF12478">
    <property type="entry name" value="UBAP2-Lig"/>
    <property type="match status" value="1"/>
</dbReference>
<feature type="region of interest" description="Disordered" evidence="4">
    <location>
        <begin position="1009"/>
        <end position="1065"/>
    </location>
</feature>
<protein>
    <recommendedName>
        <fullName evidence="5">GBF-interacting protein 1 N-terminal domain-containing protein</fullName>
    </recommendedName>
</protein>
<evidence type="ECO:0000256" key="2">
    <source>
        <dbReference type="ARBA" id="ARBA00022490"/>
    </source>
</evidence>
<feature type="compositionally biased region" description="Polar residues" evidence="4">
    <location>
        <begin position="856"/>
        <end position="988"/>
    </location>
</feature>
<dbReference type="PANTHER" id="PTHR16308">
    <property type="entry name" value="UBIQUITIN ASSOCIATED PROTEIN 2-LIKE/LINGERER"/>
    <property type="match status" value="1"/>
</dbReference>
<feature type="compositionally biased region" description="Low complexity" evidence="4">
    <location>
        <begin position="697"/>
        <end position="768"/>
    </location>
</feature>
<dbReference type="Gene3D" id="1.10.8.10">
    <property type="entry name" value="DNA helicase RuvA subunit, C-terminal domain"/>
    <property type="match status" value="1"/>
</dbReference>
<dbReference type="InterPro" id="IPR051833">
    <property type="entry name" value="TC-DDR_regulator"/>
</dbReference>
<feature type="compositionally biased region" description="Low complexity" evidence="4">
    <location>
        <begin position="525"/>
        <end position="572"/>
    </location>
</feature>
<feature type="compositionally biased region" description="Polar residues" evidence="4">
    <location>
        <begin position="1"/>
        <end position="14"/>
    </location>
</feature>
<sequence>MMSATLSASRANSRPSKDKKVLTQQQTQNVKSEGPPSKVQATPEQIRLAQVLAEPVSTDESALQEKIRTVKELTHCSDDQIQVALHDCKNDVEMAVNKLLEEGDGDQGEWRESGKKKKKILTAPKTDLPPMTNHVNEKPEKRENAQKDDQEIEKEFKPENSYRPRGRRDNRPPRLSRGRGQNRDRGERENREEDGENRDENNRDRGRGRGRGFGGPPRRGRGRCPREWQTKEQTLGSMISGMYVQDEGPAMLQSFRNSQPRFDKGPQIDTWTNETAENADKEPKITNWSDSVAEDWNEDIDSWTGSLAESKVFTASSVQNTVEHPVPSPITNTTNSLSNSFDLEALLGQNKVQNDITDEANYITQFNQRATESIKNSIGIGSNSQQGLPHSLTSVSSQTASNVNALVSLTQKAMQQDGSLTGGNLTGSAGSNLAGSSLNANSLSASIAGSSLVSQSLTSQSVMSQTALPSQSSILQQRPKQQRTKLPPPSKIPASAVEMPGHMMTKLDLEFGADSSPFSFGANDSGTNTYSNSSVTTNTSSSKSSHQSTKSSESVIPTSILSQSSSSHGGISRVDQTSPRAGLYQPSSYTTPPKKDPTTGLSQTNKIPLPDPLPMPPSQTDMKTSPLLSGQISGQGTNSLSQASLPSSKMETGSLSSFPKNNSFQPSAFQSHKPGSYNGSSNTQPGSYPNQYPSGNSRSQPPSSKPYQSSHNQYPSSTASQFQSSQSQYPTSQSQYQTGQTQYQSTGSQYQTNQQQYQPSQSGYQTSQFQNFQTGSAFQNQSGYSSNQSNQNSLYQVPTTTSSFQQQTGPSSLYHQTSAQTSTYQSQSAPSYLTRDTQSGSSYQSSASQPSTSPYKDNQSVPSSYSRDTQSASSYRDSQTNSSSYRDGQTSSSYRENQSSANSYRDSQSAPGSYRDSQSAPSSYQRDSSSGLVSSTSQPSSYQRDSQSSLGSSTNQPSSYQRDSQPGLSASSNQNQSTYNSKPYVVSGSSPLNAANKLGESLTKMSVKDTSSLDGLQPSTPQFDSSSSASVLSTTSSVTVTTSSAPGTTSSTTSPTSTTVTSSSVTKVSTLSTNTSKAPPNLPPGVPLLGHQYIMGQGALPPYFGLQQPVYANFEDLQLLQQRLPTLANNFQPYDLSGFAVPTTLTARDQQSMPNAPYSGTVTGDASKLNQVDAHSPIPSTQQSAAAGQSTTHQQQQPFIHLNYSYYYPSMLPGGGFQYPMFAMPQGTNSPAAPAHGATTANSQFQKSYGAHMYGTTKVYEELNQATDFKSAYGVSQTQAKGTAGTSITSGTGSSDIPIPGYGPGKSHATLAVPGTQAGPLGAPTTPYGTTFMPMMAHQTHSQMMHHPLQDSTATTTRGNQQPGSQAKTAGKNYAAPYWSSN</sequence>